<accession>A0A220QTH3</accession>
<proteinExistence type="predicted"/>
<dbReference type="Proteomes" id="UP000217308">
    <property type="component" value="Segment"/>
</dbReference>
<dbReference type="KEGG" id="vg:33867874"/>
<dbReference type="RefSeq" id="YP_009407941.1">
    <property type="nucleotide sequence ID" value="NC_035456.1"/>
</dbReference>
<keyword evidence="2" id="KW-0946">Virion</keyword>
<evidence type="ECO:0000313" key="3">
    <source>
        <dbReference type="EMBL" id="ASK12210.1"/>
    </source>
</evidence>
<keyword evidence="4" id="KW-1185">Reference proteome</keyword>
<dbReference type="GO" id="GO:0044423">
    <property type="term" value="C:virion component"/>
    <property type="evidence" value="ECO:0007669"/>
    <property type="project" value="UniProtKB-KW"/>
</dbReference>
<evidence type="ECO:0000313" key="4">
    <source>
        <dbReference type="Proteomes" id="UP000217308"/>
    </source>
</evidence>
<evidence type="ECO:0000256" key="1">
    <source>
        <dbReference type="ARBA" id="ARBA00004328"/>
    </source>
</evidence>
<organism evidence="3 4">
    <name type="scientific">Lasius niger virus 1</name>
    <dbReference type="NCBI Taxonomy" id="2018503"/>
    <lineage>
        <taxon>Viruses</taxon>
        <taxon>Riboviria</taxon>
        <taxon>Orthornavirae</taxon>
        <taxon>Pisuviricota</taxon>
        <taxon>Pisoniviricetes</taxon>
        <taxon>Picornavirales</taxon>
        <taxon>Polycipiviridae</taxon>
        <taxon>Sopolycivirus</taxon>
        <taxon>Sopolycivirus gammalasii</taxon>
    </lineage>
</organism>
<dbReference type="Gene3D" id="2.60.120.20">
    <property type="match status" value="1"/>
</dbReference>
<reference evidence="4" key="1">
    <citation type="submission" date="2017-05" db="EMBL/GenBank/DDBJ databases">
        <title>Polycipiviridae: a proposed new family of polycistronic picorna-like RNA viruses.</title>
        <authorList>
            <person name="Olendraite I."/>
            <person name="Lukhovitskaya N.I."/>
            <person name="Porter S.D."/>
            <person name="Valles S.M."/>
            <person name="Firth A.E."/>
        </authorList>
    </citation>
    <scope>NUCLEOTIDE SEQUENCE [LARGE SCALE GENOMIC DNA]</scope>
</reference>
<dbReference type="EMBL" id="MF041812">
    <property type="protein sequence ID" value="ASK12210.1"/>
    <property type="molecule type" value="Genomic_RNA"/>
</dbReference>
<protein>
    <submittedName>
        <fullName evidence="3">Putative capsid protein</fullName>
    </submittedName>
</protein>
<dbReference type="OrthoDB" id="14826at10239"/>
<comment type="subcellular location">
    <subcellularLocation>
        <location evidence="1">Virion</location>
    </subcellularLocation>
</comment>
<sequence length="270" mass="30918">MSINTQNMLQYNPPRLVNEPMQPLPQTVCATLEHSGMPTSAPENITDVPPDFSWMSELQLYKGNFNMDITQEPKTSIYTTYVLNHVTSSDGTLRDKFPIPWNYLPFLASRWWTGTISYKFIAIKAPLTGGKILIRYSYDPNFDMENLDKLRRGVAKEWDLSQGSECEFDIEGTFPIEARPTWIPHVGYTNAAPGVVWAPQSMPLPVWNMGFIECEVAQRLVPGALFPDRIRILVFQVFKNCNFYLPTDMRGQTKHMLSFANDEITWNPNP</sequence>
<dbReference type="InterPro" id="IPR029053">
    <property type="entry name" value="Viral_coat"/>
</dbReference>
<name>A0A220QTH3_9VIRU</name>
<dbReference type="GeneID" id="33867874"/>
<dbReference type="SUPFAM" id="SSF88633">
    <property type="entry name" value="Positive stranded ssRNA viruses"/>
    <property type="match status" value="1"/>
</dbReference>
<evidence type="ECO:0000256" key="2">
    <source>
        <dbReference type="ARBA" id="ARBA00022844"/>
    </source>
</evidence>
<gene>
    <name evidence="3" type="primary">ORF3</name>
</gene>